<organism evidence="3 4">
    <name type="scientific">Xylaria bambusicola</name>
    <dbReference type="NCBI Taxonomy" id="326684"/>
    <lineage>
        <taxon>Eukaryota</taxon>
        <taxon>Fungi</taxon>
        <taxon>Dikarya</taxon>
        <taxon>Ascomycota</taxon>
        <taxon>Pezizomycotina</taxon>
        <taxon>Sordariomycetes</taxon>
        <taxon>Xylariomycetidae</taxon>
        <taxon>Xylariales</taxon>
        <taxon>Xylariaceae</taxon>
        <taxon>Xylaria</taxon>
    </lineage>
</organism>
<protein>
    <recommendedName>
        <fullName evidence="5">Flavin reductase like domain-containing protein</fullName>
    </recommendedName>
</protein>
<dbReference type="EMBL" id="JAWHQM010000004">
    <property type="protein sequence ID" value="KAK5626668.1"/>
    <property type="molecule type" value="Genomic_DNA"/>
</dbReference>
<dbReference type="InterPro" id="IPR052174">
    <property type="entry name" value="Flavoredoxin"/>
</dbReference>
<keyword evidence="4" id="KW-1185">Reference proteome</keyword>
<evidence type="ECO:0000256" key="2">
    <source>
        <dbReference type="ARBA" id="ARBA00022630"/>
    </source>
</evidence>
<accession>A0AAN7UDI6</accession>
<evidence type="ECO:0000313" key="3">
    <source>
        <dbReference type="EMBL" id="KAK5626668.1"/>
    </source>
</evidence>
<evidence type="ECO:0000313" key="4">
    <source>
        <dbReference type="Proteomes" id="UP001305414"/>
    </source>
</evidence>
<evidence type="ECO:0000256" key="1">
    <source>
        <dbReference type="ARBA" id="ARBA00001917"/>
    </source>
</evidence>
<gene>
    <name evidence="3" type="ORF">RRF57_002383</name>
</gene>
<dbReference type="PANTHER" id="PTHR43567:SF1">
    <property type="entry name" value="FLAVOREDOXIN"/>
    <property type="match status" value="1"/>
</dbReference>
<reference evidence="3 4" key="1">
    <citation type="submission" date="2023-10" db="EMBL/GenBank/DDBJ databases">
        <title>Draft genome sequence of Xylaria bambusicola isolate GMP-LS, the root and basal stem rot pathogen of sugarcane in Indonesia.</title>
        <authorList>
            <person name="Selvaraj P."/>
            <person name="Muralishankar V."/>
            <person name="Muruganantham S."/>
            <person name="Sp S."/>
            <person name="Haryani S."/>
            <person name="Lau K.J.X."/>
            <person name="Naqvi N.I."/>
        </authorList>
    </citation>
    <scope>NUCLEOTIDE SEQUENCE [LARGE SCALE GENOMIC DNA]</scope>
    <source>
        <strain evidence="3">GMP-LS</strain>
    </source>
</reference>
<name>A0AAN7UDI6_9PEZI</name>
<dbReference type="PANTHER" id="PTHR43567">
    <property type="entry name" value="FLAVOREDOXIN-RELATED-RELATED"/>
    <property type="match status" value="1"/>
</dbReference>
<dbReference type="Proteomes" id="UP001305414">
    <property type="component" value="Unassembled WGS sequence"/>
</dbReference>
<keyword evidence="2" id="KW-0285">Flavoprotein</keyword>
<sequence length="156" mass="17581">MTGASPVPDWRALGGYTFVKDKWTRAGFHPQPSSFVTPLRISECPVQMECQVVQVNGIRKDLPDHSGLLLAIEVRVLRIHILRNLRMEGHPNRVDPDKWRPLIMSFRELYGLGNGKVCTRSLGQRNDEEYFRAITKSDVVKLPGDDDQIAVAEGDA</sequence>
<dbReference type="Gene3D" id="2.30.110.10">
    <property type="entry name" value="Electron Transport, Fmn-binding Protein, Chain A"/>
    <property type="match status" value="1"/>
</dbReference>
<dbReference type="InterPro" id="IPR012349">
    <property type="entry name" value="Split_barrel_FMN-bd"/>
</dbReference>
<evidence type="ECO:0008006" key="5">
    <source>
        <dbReference type="Google" id="ProtNLM"/>
    </source>
</evidence>
<dbReference type="SUPFAM" id="SSF50475">
    <property type="entry name" value="FMN-binding split barrel"/>
    <property type="match status" value="1"/>
</dbReference>
<dbReference type="AlphaFoldDB" id="A0AAN7UDI6"/>
<proteinExistence type="predicted"/>
<comment type="caution">
    <text evidence="3">The sequence shown here is derived from an EMBL/GenBank/DDBJ whole genome shotgun (WGS) entry which is preliminary data.</text>
</comment>
<comment type="cofactor">
    <cofactor evidence="1">
        <name>FMN</name>
        <dbReference type="ChEBI" id="CHEBI:58210"/>
    </cofactor>
</comment>